<reference evidence="2" key="1">
    <citation type="submission" date="2022-08" db="EMBL/GenBank/DDBJ databases">
        <authorList>
            <consortium name="DOE Joint Genome Institute"/>
            <person name="Min B."/>
            <person name="Sierra-Patev S."/>
            <person name="Naranjo-Ortiz M."/>
            <person name="Looney B."/>
            <person name="Konkel Z."/>
            <person name="Slot J.C."/>
            <person name="Sakamoto Y."/>
            <person name="Steenwyk J.L."/>
            <person name="Rokas A."/>
            <person name="Carro J."/>
            <person name="Camarero S."/>
            <person name="Ferreira P."/>
            <person name="Molpeceres G."/>
            <person name="Ruiz-duenas F.J."/>
            <person name="Serrano A."/>
            <person name="Henrissat B."/>
            <person name="Drula E."/>
            <person name="Hughes K.W."/>
            <person name="Mata J.L."/>
            <person name="Ishikawa N.K."/>
            <person name="Vargas-Isla R."/>
            <person name="Ushijima S."/>
            <person name="Smith C.A."/>
            <person name="Ahrendt S."/>
            <person name="Andreopoulos W."/>
            <person name="He G."/>
            <person name="LaButti K."/>
            <person name="Lipzen A."/>
            <person name="Ng V."/>
            <person name="Riley R."/>
            <person name="Sandor L."/>
            <person name="Barry K."/>
            <person name="Martinez A.T."/>
            <person name="Xiao Y."/>
            <person name="Gibbons J.G."/>
            <person name="Terashima K."/>
            <person name="Hibbett D.S."/>
            <person name="Grigoriev I.V."/>
        </authorList>
    </citation>
    <scope>NUCLEOTIDE SEQUENCE</scope>
    <source>
        <strain evidence="2">ET3784</strain>
    </source>
</reference>
<gene>
    <name evidence="2" type="ORF">DFJ43DRAFT_236891</name>
</gene>
<keyword evidence="3" id="KW-1185">Reference proteome</keyword>
<organism evidence="2 3">
    <name type="scientific">Lentinula guzmanii</name>
    <dbReference type="NCBI Taxonomy" id="2804957"/>
    <lineage>
        <taxon>Eukaryota</taxon>
        <taxon>Fungi</taxon>
        <taxon>Dikarya</taxon>
        <taxon>Basidiomycota</taxon>
        <taxon>Agaricomycotina</taxon>
        <taxon>Agaricomycetes</taxon>
        <taxon>Agaricomycetidae</taxon>
        <taxon>Agaricales</taxon>
        <taxon>Marasmiineae</taxon>
        <taxon>Omphalotaceae</taxon>
        <taxon>Lentinula</taxon>
    </lineage>
</organism>
<dbReference type="Proteomes" id="UP001176059">
    <property type="component" value="Unassembled WGS sequence"/>
</dbReference>
<dbReference type="EMBL" id="JANVFO010000019">
    <property type="protein sequence ID" value="KAJ3733123.1"/>
    <property type="molecule type" value="Genomic_DNA"/>
</dbReference>
<dbReference type="AlphaFoldDB" id="A0AA38JKT5"/>
<evidence type="ECO:0000313" key="2">
    <source>
        <dbReference type="EMBL" id="KAJ3733123.1"/>
    </source>
</evidence>
<evidence type="ECO:0000256" key="1">
    <source>
        <dbReference type="SAM" id="Phobius"/>
    </source>
</evidence>
<keyword evidence="1" id="KW-0812">Transmembrane</keyword>
<evidence type="ECO:0000313" key="3">
    <source>
        <dbReference type="Proteomes" id="UP001176059"/>
    </source>
</evidence>
<protein>
    <submittedName>
        <fullName evidence="2">Uncharacterized protein</fullName>
    </submittedName>
</protein>
<keyword evidence="1" id="KW-1133">Transmembrane helix</keyword>
<sequence length="384" mass="43246">MHSLPFIVLIYQAVRHCTHVTATSQALTRTIIQSFTMSDNSSFHNPYPIFSASHRDAQDLAIQSSDASNWANSTPHNLVQSDHFSKFQTAIQRLGVFPLERANSKSDFDDGSNSDILWSHWQTHRLGFSSEFAGHLSDIATDMREAKDAREEPLADEDVSPQRVVRGLPKFIMSTYHDELKTRRSGTGTEIHEIRHGGVLESPQKNQNSIPLTLKEHNNAAPLPVRIPKWITSWVLFSSMIGIWDLWAMRAGTGRMLFEEIVLTKSEIIFPTSIVSSHWLSDPINQVFPQATEVALNITYLVLALFGWPPASLFAFASVMLTLGQTLSLLAQVYFYPNFLSNPIRLSTVSWVSVLIFRVMIPSVNGFVVCKKLCSLLVDRERSF</sequence>
<proteinExistence type="predicted"/>
<feature type="transmembrane region" description="Helical" evidence="1">
    <location>
        <begin position="348"/>
        <end position="370"/>
    </location>
</feature>
<keyword evidence="1" id="KW-0472">Membrane</keyword>
<feature type="transmembrane region" description="Helical" evidence="1">
    <location>
        <begin position="230"/>
        <end position="249"/>
    </location>
</feature>
<name>A0AA38JKT5_9AGAR</name>
<reference evidence="2" key="2">
    <citation type="journal article" date="2023" name="Proc. Natl. Acad. Sci. U.S.A.">
        <title>A global phylogenomic analysis of the shiitake genus Lentinula.</title>
        <authorList>
            <person name="Sierra-Patev S."/>
            <person name="Min B."/>
            <person name="Naranjo-Ortiz M."/>
            <person name="Looney B."/>
            <person name="Konkel Z."/>
            <person name="Slot J.C."/>
            <person name="Sakamoto Y."/>
            <person name="Steenwyk J.L."/>
            <person name="Rokas A."/>
            <person name="Carro J."/>
            <person name="Camarero S."/>
            <person name="Ferreira P."/>
            <person name="Molpeceres G."/>
            <person name="Ruiz-Duenas F.J."/>
            <person name="Serrano A."/>
            <person name="Henrissat B."/>
            <person name="Drula E."/>
            <person name="Hughes K.W."/>
            <person name="Mata J.L."/>
            <person name="Ishikawa N.K."/>
            <person name="Vargas-Isla R."/>
            <person name="Ushijima S."/>
            <person name="Smith C.A."/>
            <person name="Donoghue J."/>
            <person name="Ahrendt S."/>
            <person name="Andreopoulos W."/>
            <person name="He G."/>
            <person name="LaButti K."/>
            <person name="Lipzen A."/>
            <person name="Ng V."/>
            <person name="Riley R."/>
            <person name="Sandor L."/>
            <person name="Barry K."/>
            <person name="Martinez A.T."/>
            <person name="Xiao Y."/>
            <person name="Gibbons J.G."/>
            <person name="Terashima K."/>
            <person name="Grigoriev I.V."/>
            <person name="Hibbett D."/>
        </authorList>
    </citation>
    <scope>NUCLEOTIDE SEQUENCE</scope>
    <source>
        <strain evidence="2">ET3784</strain>
    </source>
</reference>
<feature type="transmembrane region" description="Helical" evidence="1">
    <location>
        <begin position="313"/>
        <end position="336"/>
    </location>
</feature>
<accession>A0AA38JKT5</accession>
<comment type="caution">
    <text evidence="2">The sequence shown here is derived from an EMBL/GenBank/DDBJ whole genome shotgun (WGS) entry which is preliminary data.</text>
</comment>